<organism evidence="1 2">
    <name type="scientific">Ferruginivarius sediminum</name>
    <dbReference type="NCBI Taxonomy" id="2661937"/>
    <lineage>
        <taxon>Bacteria</taxon>
        <taxon>Pseudomonadati</taxon>
        <taxon>Pseudomonadota</taxon>
        <taxon>Alphaproteobacteria</taxon>
        <taxon>Rhodospirillales</taxon>
        <taxon>Rhodospirillaceae</taxon>
        <taxon>Ferruginivarius</taxon>
    </lineage>
</organism>
<evidence type="ECO:0000313" key="2">
    <source>
        <dbReference type="Proteomes" id="UP000253941"/>
    </source>
</evidence>
<evidence type="ECO:0000313" key="1">
    <source>
        <dbReference type="EMBL" id="RDD61843.1"/>
    </source>
</evidence>
<protein>
    <submittedName>
        <fullName evidence="1">Uncharacterized protein</fullName>
    </submittedName>
</protein>
<dbReference type="EMBL" id="QPMH01000008">
    <property type="protein sequence ID" value="RDD61843.1"/>
    <property type="molecule type" value="Genomic_DNA"/>
</dbReference>
<dbReference type="Proteomes" id="UP000253941">
    <property type="component" value="Unassembled WGS sequence"/>
</dbReference>
<name>A0A369T953_9PROT</name>
<proteinExistence type="predicted"/>
<reference evidence="1 2" key="1">
    <citation type="submission" date="2018-07" db="EMBL/GenBank/DDBJ databases">
        <title>Venubactetium sediminum gen. nov., sp. nov., isolated from a marine solar saltern.</title>
        <authorList>
            <person name="Wang S."/>
        </authorList>
    </citation>
    <scope>NUCLEOTIDE SEQUENCE [LARGE SCALE GENOMIC DNA]</scope>
    <source>
        <strain evidence="1 2">WD2A32</strain>
    </source>
</reference>
<accession>A0A369T953</accession>
<gene>
    <name evidence="1" type="ORF">DRB17_10110</name>
</gene>
<comment type="caution">
    <text evidence="1">The sequence shown here is derived from an EMBL/GenBank/DDBJ whole genome shotgun (WGS) entry which is preliminary data.</text>
</comment>
<dbReference type="RefSeq" id="WP_114582087.1">
    <property type="nucleotide sequence ID" value="NZ_QPMH01000008.1"/>
</dbReference>
<sequence>MSQSRVLNLALAEELPSDPAQAEVSRAKAAGLVDTYVQQQALSALDAILEAAEQQKAPDATLADETSGTAAILDEEVTRFRRLAANSSAG</sequence>
<dbReference type="AlphaFoldDB" id="A0A369T953"/>
<keyword evidence="2" id="KW-1185">Reference proteome</keyword>